<evidence type="ECO:0000313" key="4">
    <source>
        <dbReference type="Proteomes" id="UP000236728"/>
    </source>
</evidence>
<sequence length="198" mass="21254">MNVSRMVQEQDGPMNGSDKNRMFEPGTSPMFATPRTEQRSFPTTAVAIAAAAVVFLVTALVLLGRHSEAVDANLKTLQPAAAYAASLPVTGLAMSESTSFSGAKQLYIDGHIANNGSSTVTGVTVQVVFGNVVGNAPHIETEPMMLIRAREPYIDVEPVNAAPIAPGKSADFRLTFERVDPNWDQQMPEIRLVRVGKK</sequence>
<accession>A0A1H6BP30</accession>
<feature type="region of interest" description="Disordered" evidence="1">
    <location>
        <begin position="1"/>
        <end position="25"/>
    </location>
</feature>
<reference evidence="3 4" key="1">
    <citation type="submission" date="2016-10" db="EMBL/GenBank/DDBJ databases">
        <authorList>
            <person name="de Groot N.N."/>
        </authorList>
    </citation>
    <scope>NUCLEOTIDE SEQUENCE [LARGE SCALE GENOMIC DNA]</scope>
    <source>
        <strain evidence="3 4">DSM 22489</strain>
    </source>
</reference>
<protein>
    <recommendedName>
        <fullName evidence="5">DUF2393 domain-containing protein</fullName>
    </recommendedName>
</protein>
<keyword evidence="2" id="KW-0812">Transmembrane</keyword>
<dbReference type="Proteomes" id="UP000236728">
    <property type="component" value="Unassembled WGS sequence"/>
</dbReference>
<gene>
    <name evidence="3" type="ORF">SAMN05421819_3877</name>
</gene>
<dbReference type="Pfam" id="PF09624">
    <property type="entry name" value="DUF2393"/>
    <property type="match status" value="1"/>
</dbReference>
<keyword evidence="2" id="KW-1133">Transmembrane helix</keyword>
<dbReference type="InterPro" id="IPR013417">
    <property type="entry name" value="CHP02588"/>
</dbReference>
<proteinExistence type="predicted"/>
<feature type="transmembrane region" description="Helical" evidence="2">
    <location>
        <begin position="44"/>
        <end position="63"/>
    </location>
</feature>
<dbReference type="RefSeq" id="WP_235011718.1">
    <property type="nucleotide sequence ID" value="NZ_FNVA01000007.1"/>
</dbReference>
<dbReference type="EMBL" id="FNVA01000007">
    <property type="protein sequence ID" value="SEG62205.1"/>
    <property type="molecule type" value="Genomic_DNA"/>
</dbReference>
<keyword evidence="2" id="KW-0472">Membrane</keyword>
<name>A0A1H6BP30_9BACT</name>
<keyword evidence="4" id="KW-1185">Reference proteome</keyword>
<organism evidence="3 4">
    <name type="scientific">Bryocella elongata</name>
    <dbReference type="NCBI Taxonomy" id="863522"/>
    <lineage>
        <taxon>Bacteria</taxon>
        <taxon>Pseudomonadati</taxon>
        <taxon>Acidobacteriota</taxon>
        <taxon>Terriglobia</taxon>
        <taxon>Terriglobales</taxon>
        <taxon>Acidobacteriaceae</taxon>
        <taxon>Bryocella</taxon>
    </lineage>
</organism>
<evidence type="ECO:0000256" key="2">
    <source>
        <dbReference type="SAM" id="Phobius"/>
    </source>
</evidence>
<dbReference type="AlphaFoldDB" id="A0A1H6BP30"/>
<evidence type="ECO:0000313" key="3">
    <source>
        <dbReference type="EMBL" id="SEG62205.1"/>
    </source>
</evidence>
<evidence type="ECO:0008006" key="5">
    <source>
        <dbReference type="Google" id="ProtNLM"/>
    </source>
</evidence>
<evidence type="ECO:0000256" key="1">
    <source>
        <dbReference type="SAM" id="MobiDB-lite"/>
    </source>
</evidence>